<dbReference type="EMBL" id="SDIL01000039">
    <property type="protein sequence ID" value="RXK38938.1"/>
    <property type="molecule type" value="Genomic_DNA"/>
</dbReference>
<dbReference type="PROSITE" id="PS50231">
    <property type="entry name" value="RICIN_B_LECTIN"/>
    <property type="match status" value="1"/>
</dbReference>
<reference evidence="2 3" key="1">
    <citation type="submission" date="2016-06" db="EMBL/GenBank/DDBJ databases">
        <title>Evolution of pathogenesis and genome organization in the Tremellales.</title>
        <authorList>
            <person name="Cuomo C."/>
            <person name="Litvintseva A."/>
            <person name="Heitman J."/>
            <person name="Chen Y."/>
            <person name="Sun S."/>
            <person name="Springer D."/>
            <person name="Dromer F."/>
            <person name="Young S."/>
            <person name="Zeng Q."/>
            <person name="Chapman S."/>
            <person name="Gujja S."/>
            <person name="Saif S."/>
            <person name="Birren B."/>
        </authorList>
    </citation>
    <scope>NUCLEOTIDE SEQUENCE [LARGE SCALE GENOMIC DNA]</scope>
    <source>
        <strain evidence="2 3">ATCC 28783</strain>
    </source>
</reference>
<evidence type="ECO:0000313" key="2">
    <source>
        <dbReference type="EMBL" id="RXK38938.1"/>
    </source>
</evidence>
<dbReference type="Gene3D" id="2.80.10.50">
    <property type="match status" value="1"/>
</dbReference>
<comment type="caution">
    <text evidence="2">The sequence shown here is derived from an EMBL/GenBank/DDBJ whole genome shotgun (WGS) entry which is preliminary data.</text>
</comment>
<dbReference type="AlphaFoldDB" id="A0A4Q1BM92"/>
<feature type="chain" id="PRO_5020661906" evidence="1">
    <location>
        <begin position="16"/>
        <end position="160"/>
    </location>
</feature>
<feature type="signal peptide" evidence="1">
    <location>
        <begin position="1"/>
        <end position="15"/>
    </location>
</feature>
<gene>
    <name evidence="2" type="ORF">M231_03783</name>
</gene>
<evidence type="ECO:0000313" key="3">
    <source>
        <dbReference type="Proteomes" id="UP000289152"/>
    </source>
</evidence>
<accession>A0A4Q1BM92</accession>
<dbReference type="InterPro" id="IPR035992">
    <property type="entry name" value="Ricin_B-like_lectins"/>
</dbReference>
<dbReference type="InParanoid" id="A0A4Q1BM92"/>
<evidence type="ECO:0000256" key="1">
    <source>
        <dbReference type="SAM" id="SignalP"/>
    </source>
</evidence>
<proteinExistence type="predicted"/>
<organism evidence="2 3">
    <name type="scientific">Tremella mesenterica</name>
    <name type="common">Jelly fungus</name>
    <dbReference type="NCBI Taxonomy" id="5217"/>
    <lineage>
        <taxon>Eukaryota</taxon>
        <taxon>Fungi</taxon>
        <taxon>Dikarya</taxon>
        <taxon>Basidiomycota</taxon>
        <taxon>Agaricomycotina</taxon>
        <taxon>Tremellomycetes</taxon>
        <taxon>Tremellales</taxon>
        <taxon>Tremellaceae</taxon>
        <taxon>Tremella</taxon>
    </lineage>
</organism>
<dbReference type="SUPFAM" id="SSF50370">
    <property type="entry name" value="Ricin B-like lectins"/>
    <property type="match status" value="1"/>
</dbReference>
<sequence length="160" mass="17638">MYLLVLVINIIAVFARPTSRKFHGVRLSSVLDGKCLAAPLPLTPGGGVSTVECNVTSSKWQLKWDFAGEEQQMNVFVNGHSTWVLTAGNLYQYGGDQIYVHPPNTTLSRQQNWWVSPGGQMALYNTGLCMYEEAEGIPLGPVTGVCNPGQVRETWKVMLH</sequence>
<name>A0A4Q1BM92_TREME</name>
<protein>
    <submittedName>
        <fullName evidence="2">Uncharacterized protein</fullName>
    </submittedName>
</protein>
<dbReference type="Proteomes" id="UP000289152">
    <property type="component" value="Unassembled WGS sequence"/>
</dbReference>
<dbReference type="CDD" id="cd00161">
    <property type="entry name" value="beta-trefoil_Ricin-like"/>
    <property type="match status" value="1"/>
</dbReference>
<keyword evidence="3" id="KW-1185">Reference proteome</keyword>
<dbReference type="VEuPathDB" id="FungiDB:TREMEDRAFT_61443"/>
<keyword evidence="1" id="KW-0732">Signal</keyword>